<evidence type="ECO:0000313" key="2">
    <source>
        <dbReference type="Proteomes" id="UP000253782"/>
    </source>
</evidence>
<gene>
    <name evidence="1" type="ORF">DVJ77_06760</name>
</gene>
<dbReference type="Pfam" id="PF06299">
    <property type="entry name" value="DUF1045"/>
    <property type="match status" value="1"/>
</dbReference>
<comment type="caution">
    <text evidence="1">The sequence shown here is derived from an EMBL/GenBank/DDBJ whole genome shotgun (WGS) entry which is preliminary data.</text>
</comment>
<dbReference type="InterPro" id="IPR009389">
    <property type="entry name" value="DUF1045"/>
</dbReference>
<evidence type="ECO:0000313" key="1">
    <source>
        <dbReference type="EMBL" id="RDD82617.1"/>
    </source>
</evidence>
<dbReference type="RefSeq" id="WP_114844682.1">
    <property type="nucleotide sequence ID" value="NZ_JBHSPE010000001.1"/>
</dbReference>
<name>A0A369UQ81_9GAMM</name>
<accession>A0A369UQ81</accession>
<protein>
    <submittedName>
        <fullName evidence="1">DUF1045 domain-containing protein</fullName>
    </submittedName>
</protein>
<dbReference type="AlphaFoldDB" id="A0A369UQ81"/>
<dbReference type="Gene3D" id="3.90.1140.10">
    <property type="entry name" value="Cyclic phosphodiesterase"/>
    <property type="match status" value="1"/>
</dbReference>
<keyword evidence="2" id="KW-1185">Reference proteome</keyword>
<proteinExistence type="predicted"/>
<dbReference type="OrthoDB" id="5801437at2"/>
<dbReference type="Proteomes" id="UP000253782">
    <property type="component" value="Unassembled WGS sequence"/>
</dbReference>
<organism evidence="1 2">
    <name type="scientific">Dyella tabacisoli</name>
    <dbReference type="NCBI Taxonomy" id="2282381"/>
    <lineage>
        <taxon>Bacteria</taxon>
        <taxon>Pseudomonadati</taxon>
        <taxon>Pseudomonadota</taxon>
        <taxon>Gammaproteobacteria</taxon>
        <taxon>Lysobacterales</taxon>
        <taxon>Rhodanobacteraceae</taxon>
        <taxon>Dyella</taxon>
    </lineage>
</organism>
<sequence>MRYAIYYCPAAGSELDRFGQDWLATSELPGITSARIGELLRDARRYGWHATIHAPFVLTAGMSYQDLRQAVAAVAQSFTPFALPLKLDRLAGFLALRPSSEHVAIDALAAACVQALEPMRALIDELAKQRRAMGLDATELALLNRYGYPYVLDRYRFHMTLSAPATPLEEQILHQALEPLVTKLSSALIDTLSICREASPGADFELIERMPLRMEKRA</sequence>
<dbReference type="EMBL" id="QQAH01000005">
    <property type="protein sequence ID" value="RDD82617.1"/>
    <property type="molecule type" value="Genomic_DNA"/>
</dbReference>
<reference evidence="1 2" key="1">
    <citation type="submission" date="2018-07" db="EMBL/GenBank/DDBJ databases">
        <title>Dyella tabacisoli L4-6T, whole genome shotgun sequence.</title>
        <authorList>
            <person name="Zhou X.-K."/>
            <person name="Li W.-J."/>
            <person name="Duan Y.-Q."/>
        </authorList>
    </citation>
    <scope>NUCLEOTIDE SEQUENCE [LARGE SCALE GENOMIC DNA]</scope>
    <source>
        <strain evidence="1 2">L4-6</strain>
    </source>
</reference>